<dbReference type="AlphaFoldDB" id="A0A2I0AU17"/>
<accession>A0A2I0AU17</accession>
<proteinExistence type="predicted"/>
<keyword evidence="2" id="KW-1185">Reference proteome</keyword>
<dbReference type="OrthoDB" id="10056939at2759"/>
<protein>
    <submittedName>
        <fullName evidence="1">Homeobox protein ATH1</fullName>
    </submittedName>
</protein>
<dbReference type="GO" id="GO:0003677">
    <property type="term" value="F:DNA binding"/>
    <property type="evidence" value="ECO:0007669"/>
    <property type="project" value="UniProtKB-KW"/>
</dbReference>
<dbReference type="EMBL" id="KZ451950">
    <property type="protein sequence ID" value="PKA59034.1"/>
    <property type="molecule type" value="Genomic_DNA"/>
</dbReference>
<reference evidence="1 2" key="1">
    <citation type="journal article" date="2017" name="Nature">
        <title>The Apostasia genome and the evolution of orchids.</title>
        <authorList>
            <person name="Zhang G.Q."/>
            <person name="Liu K.W."/>
            <person name="Li Z."/>
            <person name="Lohaus R."/>
            <person name="Hsiao Y.Y."/>
            <person name="Niu S.C."/>
            <person name="Wang J.Y."/>
            <person name="Lin Y.C."/>
            <person name="Xu Q."/>
            <person name="Chen L.J."/>
            <person name="Yoshida K."/>
            <person name="Fujiwara S."/>
            <person name="Wang Z.W."/>
            <person name="Zhang Y.Q."/>
            <person name="Mitsuda N."/>
            <person name="Wang M."/>
            <person name="Liu G.H."/>
            <person name="Pecoraro L."/>
            <person name="Huang H.X."/>
            <person name="Xiao X.J."/>
            <person name="Lin M."/>
            <person name="Wu X.Y."/>
            <person name="Wu W.L."/>
            <person name="Chen Y.Y."/>
            <person name="Chang S.B."/>
            <person name="Sakamoto S."/>
            <person name="Ohme-Takagi M."/>
            <person name="Yagi M."/>
            <person name="Zeng S.J."/>
            <person name="Shen C.Y."/>
            <person name="Yeh C.M."/>
            <person name="Luo Y.B."/>
            <person name="Tsai W.C."/>
            <person name="Van de Peer Y."/>
            <person name="Liu Z.J."/>
        </authorList>
    </citation>
    <scope>NUCLEOTIDE SEQUENCE [LARGE SCALE GENOMIC DNA]</scope>
    <source>
        <strain evidence="2">cv. Shenzhen</strain>
        <tissue evidence="1">Stem</tissue>
    </source>
</reference>
<sequence length="291" mass="31486">MDNDVYNASSSTADHSYISSMFSSFDLGSCRQIMHADPVFPTYQEQDLDNLCVSNPALVSGVDQIGDSNFISANFNIACNASISTTKAIINSDFSIQDDRGFNSLLNYKWAFPLIQTSSTVHPSYLVGSSLSFDHSNFSNSNGNELSLSLSSPQLPSLNLTTIPDQCSEASYSGSTQASDHHSSITNGEKLSLWYGSSSSFCCSHVVYGSRYLGALQEILAELSCYAIEDVEEIDDSSSCSNGKGFDAFCPTDLPFCVGGGNKCKEHANCQLQEIQADSKKSELINMIQMV</sequence>
<dbReference type="STRING" id="1088818.A0A2I0AU17"/>
<name>A0A2I0AU17_9ASPA</name>
<evidence type="ECO:0000313" key="1">
    <source>
        <dbReference type="EMBL" id="PKA59034.1"/>
    </source>
</evidence>
<organism evidence="1 2">
    <name type="scientific">Apostasia shenzhenica</name>
    <dbReference type="NCBI Taxonomy" id="1088818"/>
    <lineage>
        <taxon>Eukaryota</taxon>
        <taxon>Viridiplantae</taxon>
        <taxon>Streptophyta</taxon>
        <taxon>Embryophyta</taxon>
        <taxon>Tracheophyta</taxon>
        <taxon>Spermatophyta</taxon>
        <taxon>Magnoliopsida</taxon>
        <taxon>Liliopsida</taxon>
        <taxon>Asparagales</taxon>
        <taxon>Orchidaceae</taxon>
        <taxon>Apostasioideae</taxon>
        <taxon>Apostasia</taxon>
    </lineage>
</organism>
<dbReference type="Proteomes" id="UP000236161">
    <property type="component" value="Unassembled WGS sequence"/>
</dbReference>
<gene>
    <name evidence="1" type="primary">ATH1</name>
    <name evidence="1" type="ORF">AXF42_Ash001127</name>
</gene>
<keyword evidence="1" id="KW-0238">DNA-binding</keyword>
<evidence type="ECO:0000313" key="2">
    <source>
        <dbReference type="Proteomes" id="UP000236161"/>
    </source>
</evidence>
<keyword evidence="1" id="KW-0371">Homeobox</keyword>